<reference evidence="2 3" key="1">
    <citation type="submission" date="2013-05" db="EMBL/GenBank/DDBJ databases">
        <title>Draft genome of the parasitic nematode Anyclostoma ceylanicum.</title>
        <authorList>
            <person name="Mitreva M."/>
        </authorList>
    </citation>
    <scope>NUCLEOTIDE SEQUENCE [LARGE SCALE GENOMIC DNA]</scope>
</reference>
<evidence type="ECO:0000313" key="3">
    <source>
        <dbReference type="Proteomes" id="UP000054495"/>
    </source>
</evidence>
<keyword evidence="3" id="KW-1185">Reference proteome</keyword>
<dbReference type="AlphaFoldDB" id="A0A0D6LYJ7"/>
<accession>A0A0D6LYJ7</accession>
<dbReference type="EMBL" id="KE125030">
    <property type="protein sequence ID" value="EPB72697.1"/>
    <property type="molecule type" value="Genomic_DNA"/>
</dbReference>
<gene>
    <name evidence="2" type="ORF">ANCCEY_08214</name>
</gene>
<evidence type="ECO:0000256" key="1">
    <source>
        <dbReference type="SAM" id="Phobius"/>
    </source>
</evidence>
<keyword evidence="1" id="KW-0472">Membrane</keyword>
<keyword evidence="1" id="KW-0812">Transmembrane</keyword>
<proteinExistence type="predicted"/>
<sequence length="82" mass="9086">MTGECYLHVFFPAHSKSLCTKRNLSKSYVIIAVAGLLLALNYPLNRSVSRRLDNCDRVVIEIIASDSVILSTFLDNHSVCGD</sequence>
<organism evidence="2 3">
    <name type="scientific">Ancylostoma ceylanicum</name>
    <dbReference type="NCBI Taxonomy" id="53326"/>
    <lineage>
        <taxon>Eukaryota</taxon>
        <taxon>Metazoa</taxon>
        <taxon>Ecdysozoa</taxon>
        <taxon>Nematoda</taxon>
        <taxon>Chromadorea</taxon>
        <taxon>Rhabditida</taxon>
        <taxon>Rhabditina</taxon>
        <taxon>Rhabditomorpha</taxon>
        <taxon>Strongyloidea</taxon>
        <taxon>Ancylostomatidae</taxon>
        <taxon>Ancylostomatinae</taxon>
        <taxon>Ancylostoma</taxon>
    </lineage>
</organism>
<evidence type="ECO:0000313" key="2">
    <source>
        <dbReference type="EMBL" id="EPB72697.1"/>
    </source>
</evidence>
<keyword evidence="1" id="KW-1133">Transmembrane helix</keyword>
<protein>
    <submittedName>
        <fullName evidence="2">Uncharacterized protein</fullName>
    </submittedName>
</protein>
<feature type="transmembrane region" description="Helical" evidence="1">
    <location>
        <begin position="27"/>
        <end position="44"/>
    </location>
</feature>
<dbReference type="Proteomes" id="UP000054495">
    <property type="component" value="Unassembled WGS sequence"/>
</dbReference>
<name>A0A0D6LYJ7_9BILA</name>